<protein>
    <submittedName>
        <fullName evidence="1">Phage tail protein</fullName>
    </submittedName>
</protein>
<evidence type="ECO:0000313" key="1">
    <source>
        <dbReference type="EMBL" id="MBO1109604.1"/>
    </source>
</evidence>
<name>A0A8I1W833_PLESH</name>
<dbReference type="RefSeq" id="WP_152105551.1">
    <property type="nucleotide sequence ID" value="NZ_CP087711.1"/>
</dbReference>
<reference evidence="1" key="1">
    <citation type="submission" date="2021-03" db="EMBL/GenBank/DDBJ databases">
        <title>Plesiomonas shigelloides zfcc0051, isolated from zebrafish feces.</title>
        <authorList>
            <person name="Vanderhoek Z."/>
            <person name="Gaulke C."/>
        </authorList>
    </citation>
    <scope>NUCLEOTIDE SEQUENCE</scope>
    <source>
        <strain evidence="1">Zfcc0051</strain>
    </source>
</reference>
<proteinExistence type="predicted"/>
<comment type="caution">
    <text evidence="1">The sequence shown here is derived from an EMBL/GenBank/DDBJ whole genome shotgun (WGS) entry which is preliminary data.</text>
</comment>
<dbReference type="Pfam" id="PF16463">
    <property type="entry name" value="Phage_TTP_13"/>
    <property type="match status" value="1"/>
</dbReference>
<dbReference type="InterPro" id="IPR032493">
    <property type="entry name" value="Phage_TTP_13"/>
</dbReference>
<dbReference type="AlphaFoldDB" id="A0A8I1W833"/>
<organism evidence="1 2">
    <name type="scientific">Plesiomonas shigelloides</name>
    <name type="common">Aeromonas shigelloides</name>
    <dbReference type="NCBI Taxonomy" id="703"/>
    <lineage>
        <taxon>Bacteria</taxon>
        <taxon>Pseudomonadati</taxon>
        <taxon>Pseudomonadota</taxon>
        <taxon>Gammaproteobacteria</taxon>
        <taxon>Enterobacterales</taxon>
        <taxon>Enterobacteriaceae</taxon>
        <taxon>Plesiomonas</taxon>
    </lineage>
</organism>
<gene>
    <name evidence="1" type="ORF">J2R62_15570</name>
</gene>
<sequence>MSVKKSSQYAMLPAGTKVSWGTDVAEDSALKPLPNCTAVGKQGAVGGFVDCTTLLDTQDQAIADLPKGPEKEFGFIDNPGDADFQAFLDAATARQTVKIKIEMPNGRISTSLISLAGWEMAEIQAPANKVISILVKGKQNDIQWSLKSAAPSSAKA</sequence>
<accession>A0A8I1W833</accession>
<evidence type="ECO:0000313" key="2">
    <source>
        <dbReference type="Proteomes" id="UP000664658"/>
    </source>
</evidence>
<dbReference type="EMBL" id="JAFNAA010000022">
    <property type="protein sequence ID" value="MBO1109604.1"/>
    <property type="molecule type" value="Genomic_DNA"/>
</dbReference>
<dbReference type="Proteomes" id="UP000664658">
    <property type="component" value="Unassembled WGS sequence"/>
</dbReference>
<dbReference type="GeneID" id="69703732"/>